<keyword evidence="4" id="KW-0812">Transmembrane</keyword>
<dbReference type="GO" id="GO:0000724">
    <property type="term" value="P:double-strand break repair via homologous recombination"/>
    <property type="evidence" value="ECO:0007669"/>
    <property type="project" value="TreeGrafter"/>
</dbReference>
<evidence type="ECO:0000256" key="2">
    <source>
        <dbReference type="ARBA" id="ARBA00034617"/>
    </source>
</evidence>
<dbReference type="OrthoDB" id="3925403at2759"/>
<dbReference type="Pfam" id="PF00271">
    <property type="entry name" value="Helicase_C"/>
    <property type="match status" value="1"/>
</dbReference>
<evidence type="ECO:0000313" key="7">
    <source>
        <dbReference type="Proteomes" id="UP000504636"/>
    </source>
</evidence>
<reference evidence="8" key="3">
    <citation type="submission" date="2025-04" db="UniProtKB">
        <authorList>
            <consortium name="RefSeq"/>
        </authorList>
    </citation>
    <scope>IDENTIFICATION</scope>
    <source>
        <strain evidence="8">CBS 304.34</strain>
    </source>
</reference>
<dbReference type="InterPro" id="IPR001650">
    <property type="entry name" value="Helicase_C-like"/>
</dbReference>
<dbReference type="PANTHER" id="PTHR13710:SF154">
    <property type="entry name" value="RECQ HELICASE, PUTATIVE (AFU_ORTHOLOGUE AFUA_6G14720)-RELATED"/>
    <property type="match status" value="1"/>
</dbReference>
<evidence type="ECO:0000259" key="5">
    <source>
        <dbReference type="PROSITE" id="PS51194"/>
    </source>
</evidence>
<sequence length="268" mass="29761">MQQAQKIKRTKKRRIKRRIKMDIEQQLKALVGEKAEFRGVQRPALKAIMHYKSPVVAIIGTGRGKSVLFILPALCSTGVTVVVVLLVSLREDIKSCCNKAGIGCAQVVLVTPESAVGEAFGNFINRQRSMGRLDRIIIDKCHVILDLVGGWRSRILALRNLVIIETQLEEDAVVKLVESLKQKHAGGQVIMYCNTVKKTIRLAEVLECVYFHQNVGSSKEKSELVKQLTKGQQQVFTATNVLGLGINAPIIRANAKRGNRDISDIERV</sequence>
<dbReference type="RefSeq" id="XP_033570407.1">
    <property type="nucleotide sequence ID" value="XM_033723124.1"/>
</dbReference>
<keyword evidence="4" id="KW-0472">Membrane</keyword>
<dbReference type="AlphaFoldDB" id="A0A6A6Y4J8"/>
<dbReference type="Proteomes" id="UP000504636">
    <property type="component" value="Unplaced"/>
</dbReference>
<evidence type="ECO:0000256" key="4">
    <source>
        <dbReference type="SAM" id="Phobius"/>
    </source>
</evidence>
<accession>A0A6A6Y4J8</accession>
<keyword evidence="4" id="KW-1133">Transmembrane helix</keyword>
<proteinExistence type="inferred from homology"/>
<feature type="domain" description="Helicase C-terminal" evidence="5">
    <location>
        <begin position="172"/>
        <end position="268"/>
    </location>
</feature>
<organism evidence="6">
    <name type="scientific">Mytilinidion resinicola</name>
    <dbReference type="NCBI Taxonomy" id="574789"/>
    <lineage>
        <taxon>Eukaryota</taxon>
        <taxon>Fungi</taxon>
        <taxon>Dikarya</taxon>
        <taxon>Ascomycota</taxon>
        <taxon>Pezizomycotina</taxon>
        <taxon>Dothideomycetes</taxon>
        <taxon>Pleosporomycetidae</taxon>
        <taxon>Mytilinidiales</taxon>
        <taxon>Mytilinidiaceae</taxon>
        <taxon>Mytilinidion</taxon>
    </lineage>
</organism>
<dbReference type="InterPro" id="IPR027417">
    <property type="entry name" value="P-loop_NTPase"/>
</dbReference>
<comment type="catalytic activity">
    <reaction evidence="2">
        <text>Couples ATP hydrolysis with the unwinding of duplex DNA by translocating in the 3'-5' direction.</text>
        <dbReference type="EC" id="5.6.2.4"/>
    </reaction>
</comment>
<evidence type="ECO:0000256" key="1">
    <source>
        <dbReference type="ARBA" id="ARBA00005446"/>
    </source>
</evidence>
<dbReference type="Gene3D" id="3.40.50.300">
    <property type="entry name" value="P-loop containing nucleotide triphosphate hydrolases"/>
    <property type="match status" value="2"/>
</dbReference>
<reference evidence="6 8" key="1">
    <citation type="journal article" date="2020" name="Stud. Mycol.">
        <title>101 Dothideomycetes genomes: a test case for predicting lifestyles and emergence of pathogens.</title>
        <authorList>
            <person name="Haridas S."/>
            <person name="Albert R."/>
            <person name="Binder M."/>
            <person name="Bloem J."/>
            <person name="Labutti K."/>
            <person name="Salamov A."/>
            <person name="Andreopoulos B."/>
            <person name="Baker S."/>
            <person name="Barry K."/>
            <person name="Bills G."/>
            <person name="Bluhm B."/>
            <person name="Cannon C."/>
            <person name="Castanera R."/>
            <person name="Culley D."/>
            <person name="Daum C."/>
            <person name="Ezra D."/>
            <person name="Gonzalez J."/>
            <person name="Henrissat B."/>
            <person name="Kuo A."/>
            <person name="Liang C."/>
            <person name="Lipzen A."/>
            <person name="Lutzoni F."/>
            <person name="Magnuson J."/>
            <person name="Mondo S."/>
            <person name="Nolan M."/>
            <person name="Ohm R."/>
            <person name="Pangilinan J."/>
            <person name="Park H.-J."/>
            <person name="Ramirez L."/>
            <person name="Alfaro M."/>
            <person name="Sun H."/>
            <person name="Tritt A."/>
            <person name="Yoshinaga Y."/>
            <person name="Zwiers L.-H."/>
            <person name="Turgeon B."/>
            <person name="Goodwin S."/>
            <person name="Spatafora J."/>
            <person name="Crous P."/>
            <person name="Grigoriev I."/>
        </authorList>
    </citation>
    <scope>NUCLEOTIDE SEQUENCE</scope>
    <source>
        <strain evidence="6 8">CBS 304.34</strain>
    </source>
</reference>
<dbReference type="GO" id="GO:0043138">
    <property type="term" value="F:3'-5' DNA helicase activity"/>
    <property type="evidence" value="ECO:0007669"/>
    <property type="project" value="UniProtKB-EC"/>
</dbReference>
<protein>
    <recommendedName>
        <fullName evidence="3">DNA 3'-5' helicase</fullName>
        <ecNumber evidence="3">5.6.2.4</ecNumber>
    </recommendedName>
</protein>
<dbReference type="GO" id="GO:0005694">
    <property type="term" value="C:chromosome"/>
    <property type="evidence" value="ECO:0007669"/>
    <property type="project" value="TreeGrafter"/>
</dbReference>
<evidence type="ECO:0000313" key="6">
    <source>
        <dbReference type="EMBL" id="KAF2803443.1"/>
    </source>
</evidence>
<dbReference type="PANTHER" id="PTHR13710">
    <property type="entry name" value="DNA HELICASE RECQ FAMILY MEMBER"/>
    <property type="match status" value="1"/>
</dbReference>
<gene>
    <name evidence="6 8" type="ORF">BDZ99DRAFT_491789</name>
</gene>
<dbReference type="EMBL" id="MU003718">
    <property type="protein sequence ID" value="KAF2803443.1"/>
    <property type="molecule type" value="Genomic_DNA"/>
</dbReference>
<name>A0A6A6Y4J8_9PEZI</name>
<dbReference type="EC" id="5.6.2.4" evidence="3"/>
<dbReference type="PROSITE" id="PS51194">
    <property type="entry name" value="HELICASE_CTER"/>
    <property type="match status" value="1"/>
</dbReference>
<reference evidence="8" key="2">
    <citation type="submission" date="2020-04" db="EMBL/GenBank/DDBJ databases">
        <authorList>
            <consortium name="NCBI Genome Project"/>
        </authorList>
    </citation>
    <scope>NUCLEOTIDE SEQUENCE</scope>
    <source>
        <strain evidence="8">CBS 304.34</strain>
    </source>
</reference>
<feature type="transmembrane region" description="Helical" evidence="4">
    <location>
        <begin position="67"/>
        <end position="89"/>
    </location>
</feature>
<keyword evidence="7" id="KW-1185">Reference proteome</keyword>
<dbReference type="GO" id="GO:0005737">
    <property type="term" value="C:cytoplasm"/>
    <property type="evidence" value="ECO:0007669"/>
    <property type="project" value="TreeGrafter"/>
</dbReference>
<evidence type="ECO:0000313" key="8">
    <source>
        <dbReference type="RefSeq" id="XP_033570407.1"/>
    </source>
</evidence>
<dbReference type="GeneID" id="54464017"/>
<comment type="similarity">
    <text evidence="1">Belongs to the helicase family. RecQ subfamily.</text>
</comment>
<dbReference type="SUPFAM" id="SSF52540">
    <property type="entry name" value="P-loop containing nucleoside triphosphate hydrolases"/>
    <property type="match status" value="1"/>
</dbReference>
<dbReference type="GO" id="GO:0009378">
    <property type="term" value="F:four-way junction helicase activity"/>
    <property type="evidence" value="ECO:0007669"/>
    <property type="project" value="TreeGrafter"/>
</dbReference>
<evidence type="ECO:0000256" key="3">
    <source>
        <dbReference type="ARBA" id="ARBA00034808"/>
    </source>
</evidence>